<evidence type="ECO:0000313" key="1">
    <source>
        <dbReference type="EMBL" id="ANU21556.1"/>
    </source>
</evidence>
<keyword evidence="2" id="KW-1185">Reference proteome</keyword>
<accession>A0A1C7ECZ4</accession>
<dbReference type="Proteomes" id="UP000092650">
    <property type="component" value="Chromosome"/>
</dbReference>
<dbReference type="OrthoDB" id="9830100at2"/>
<gene>
    <name evidence="1" type="ORF">BBI15_15895</name>
</gene>
<dbReference type="KEGG" id="ppla:BBI15_15895"/>
<proteinExistence type="predicted"/>
<name>A0A1C7ECZ4_9BACL</name>
<dbReference type="RefSeq" id="WP_068872451.1">
    <property type="nucleotide sequence ID" value="NZ_CP016539.2"/>
</dbReference>
<organism evidence="1 2">
    <name type="scientific">Planococcus plakortidis</name>
    <dbReference type="NCBI Taxonomy" id="1038856"/>
    <lineage>
        <taxon>Bacteria</taxon>
        <taxon>Bacillati</taxon>
        <taxon>Bacillota</taxon>
        <taxon>Bacilli</taxon>
        <taxon>Bacillales</taxon>
        <taxon>Caryophanaceae</taxon>
        <taxon>Planococcus</taxon>
    </lineage>
</organism>
<dbReference type="EMBL" id="CP016539">
    <property type="protein sequence ID" value="ANU21556.1"/>
    <property type="molecule type" value="Genomic_DNA"/>
</dbReference>
<sequence length="121" mass="13822">MKWLIGCLGVIVLAVFGYFGYFAFTTEESSESSDPRKELISVSPNEEWRIELVEAEIDGKAHKAYYGKNEDQSRNRMSSINIDPEGKENTTIDIEWISDESADILLLEEGVEIRRMNLTLE</sequence>
<protein>
    <submittedName>
        <fullName evidence="1">Uncharacterized protein</fullName>
    </submittedName>
</protein>
<reference evidence="1" key="1">
    <citation type="submission" date="2016-10" db="EMBL/GenBank/DDBJ databases">
        <authorList>
            <person name="See-Too W.S."/>
        </authorList>
    </citation>
    <scope>NUCLEOTIDE SEQUENCE [LARGE SCALE GENOMIC DNA]</scope>
    <source>
        <strain evidence="1">DSM 23997</strain>
    </source>
</reference>
<dbReference type="AlphaFoldDB" id="A0A1C7ECZ4"/>
<evidence type="ECO:0000313" key="2">
    <source>
        <dbReference type="Proteomes" id="UP000092650"/>
    </source>
</evidence>